<keyword evidence="7" id="KW-1185">Reference proteome</keyword>
<dbReference type="InterPro" id="IPR051906">
    <property type="entry name" value="TolC-like"/>
</dbReference>
<dbReference type="SUPFAM" id="SSF56954">
    <property type="entry name" value="Outer membrane efflux proteins (OEP)"/>
    <property type="match status" value="1"/>
</dbReference>
<keyword evidence="3" id="KW-0812">Transmembrane</keyword>
<sequence length="402" mass="45833">MRYYLKIVVVLFLGISTLGSAQSLDGYLEEAAENNPLLKAKYAEFQSSVQRVAQVNSLPNPSISFGFLLSPSTPHPGNEKASIGIQQMIPWFGTLKTSGSIYELQSEALYHDFLDAKNELYMNVKSAWYPLYVVNRKILLQKENRKVLMSYKQLATTGFKVGKNTMVDVIRVDLLIENTDTEIKLLEEEIKPLTITFNNLLNKEDTSEIAIEDTIGLVEIPANYRRDSLLANNPTLQSLDLKYQSAQASEVLAGKEGLPSFGVGVNYSFMPDSRNMIMPMFSLTLPIYRKRYKAFAREAQLNQEAIEFYKSDFKNTLISNYEMTWYELESSKEQLSLYQKQIEKSKIVITLLEKEYSNTGEDFIEILRMQQELINYQIAEATAISNFYIALAKLDYLTAKSN</sequence>
<dbReference type="Proteomes" id="UP000293952">
    <property type="component" value="Unassembled WGS sequence"/>
</dbReference>
<comment type="subcellular location">
    <subcellularLocation>
        <location evidence="1">Cell outer membrane</location>
    </subcellularLocation>
</comment>
<dbReference type="PANTHER" id="PTHR30026:SF20">
    <property type="entry name" value="OUTER MEMBRANE PROTEIN TOLC"/>
    <property type="match status" value="1"/>
</dbReference>
<dbReference type="Gene3D" id="1.20.1600.10">
    <property type="entry name" value="Outer membrane efflux proteins (OEP)"/>
    <property type="match status" value="1"/>
</dbReference>
<evidence type="ECO:0000256" key="4">
    <source>
        <dbReference type="ARBA" id="ARBA00023136"/>
    </source>
</evidence>
<evidence type="ECO:0000256" key="5">
    <source>
        <dbReference type="ARBA" id="ARBA00023237"/>
    </source>
</evidence>
<dbReference type="OrthoDB" id="1680428at2"/>
<dbReference type="GO" id="GO:1990281">
    <property type="term" value="C:efflux pump complex"/>
    <property type="evidence" value="ECO:0007669"/>
    <property type="project" value="TreeGrafter"/>
</dbReference>
<keyword evidence="5" id="KW-0998">Cell outer membrane</keyword>
<evidence type="ECO:0000256" key="3">
    <source>
        <dbReference type="ARBA" id="ARBA00022692"/>
    </source>
</evidence>
<dbReference type="PANTHER" id="PTHR30026">
    <property type="entry name" value="OUTER MEMBRANE PROTEIN TOLC"/>
    <property type="match status" value="1"/>
</dbReference>
<evidence type="ECO:0000256" key="1">
    <source>
        <dbReference type="ARBA" id="ARBA00004442"/>
    </source>
</evidence>
<evidence type="ECO:0000313" key="7">
    <source>
        <dbReference type="Proteomes" id="UP000293952"/>
    </source>
</evidence>
<proteinExistence type="predicted"/>
<evidence type="ECO:0000313" key="6">
    <source>
        <dbReference type="EMBL" id="RYM33253.1"/>
    </source>
</evidence>
<dbReference type="EMBL" id="SETE01000004">
    <property type="protein sequence ID" value="RYM33253.1"/>
    <property type="molecule type" value="Genomic_DNA"/>
</dbReference>
<keyword evidence="2" id="KW-1134">Transmembrane beta strand</keyword>
<dbReference type="GO" id="GO:0009279">
    <property type="term" value="C:cell outer membrane"/>
    <property type="evidence" value="ECO:0007669"/>
    <property type="project" value="UniProtKB-SubCell"/>
</dbReference>
<dbReference type="AlphaFoldDB" id="A0A4Q4KIV1"/>
<dbReference type="RefSeq" id="WP_130093714.1">
    <property type="nucleotide sequence ID" value="NZ_SETE01000004.1"/>
</dbReference>
<gene>
    <name evidence="6" type="ORF">ERX46_09920</name>
</gene>
<keyword evidence="4" id="KW-0472">Membrane</keyword>
<reference evidence="6 7" key="1">
    <citation type="submission" date="2019-02" db="EMBL/GenBank/DDBJ databases">
        <title>Genome sequence of the sea-ice species Brumimicrobium glaciale.</title>
        <authorList>
            <person name="Bowman J.P."/>
        </authorList>
    </citation>
    <scope>NUCLEOTIDE SEQUENCE [LARGE SCALE GENOMIC DNA]</scope>
    <source>
        <strain evidence="6 7">IC156</strain>
    </source>
</reference>
<name>A0A4Q4KIV1_9FLAO</name>
<accession>A0A4Q4KIV1</accession>
<dbReference type="GO" id="GO:0015562">
    <property type="term" value="F:efflux transmembrane transporter activity"/>
    <property type="evidence" value="ECO:0007669"/>
    <property type="project" value="InterPro"/>
</dbReference>
<dbReference type="GO" id="GO:0015288">
    <property type="term" value="F:porin activity"/>
    <property type="evidence" value="ECO:0007669"/>
    <property type="project" value="TreeGrafter"/>
</dbReference>
<evidence type="ECO:0000256" key="2">
    <source>
        <dbReference type="ARBA" id="ARBA00022452"/>
    </source>
</evidence>
<protein>
    <submittedName>
        <fullName evidence="6">TolC family protein</fullName>
    </submittedName>
</protein>
<comment type="caution">
    <text evidence="6">The sequence shown here is derived from an EMBL/GenBank/DDBJ whole genome shotgun (WGS) entry which is preliminary data.</text>
</comment>
<organism evidence="6 7">
    <name type="scientific">Brumimicrobium glaciale</name>
    <dbReference type="NCBI Taxonomy" id="200475"/>
    <lineage>
        <taxon>Bacteria</taxon>
        <taxon>Pseudomonadati</taxon>
        <taxon>Bacteroidota</taxon>
        <taxon>Flavobacteriia</taxon>
        <taxon>Flavobacteriales</taxon>
        <taxon>Crocinitomicaceae</taxon>
        <taxon>Brumimicrobium</taxon>
    </lineage>
</organism>